<dbReference type="InterPro" id="IPR035907">
    <property type="entry name" value="Hppk_sf"/>
</dbReference>
<dbReference type="PANTHER" id="PTHR43071:SF1">
    <property type="entry name" value="2-AMINO-4-HYDROXY-6-HYDROXYMETHYLDIHYDROPTERIDINE PYROPHOSPHOKINASE"/>
    <property type="match status" value="1"/>
</dbReference>
<gene>
    <name evidence="14" type="ORF">tinsulaeT_23460</name>
</gene>
<evidence type="ECO:0000313" key="15">
    <source>
        <dbReference type="Proteomes" id="UP001157186"/>
    </source>
</evidence>
<evidence type="ECO:0000256" key="7">
    <source>
        <dbReference type="ARBA" id="ARBA00022777"/>
    </source>
</evidence>
<evidence type="ECO:0000256" key="11">
    <source>
        <dbReference type="ARBA" id="ARBA00029766"/>
    </source>
</evidence>
<keyword evidence="8" id="KW-0067">ATP-binding</keyword>
<evidence type="ECO:0000256" key="1">
    <source>
        <dbReference type="ARBA" id="ARBA00005051"/>
    </source>
</evidence>
<dbReference type="EMBL" id="BSST01000001">
    <property type="protein sequence ID" value="GLX79006.1"/>
    <property type="molecule type" value="Genomic_DNA"/>
</dbReference>
<comment type="function">
    <text evidence="10">Catalyzes the transfer of pyrophosphate from adenosine triphosphate (ATP) to 6-hydroxymethyl-7,8-dihydropterin, an enzymatic step in folate biosynthesis pathway.</text>
</comment>
<dbReference type="Pfam" id="PF01288">
    <property type="entry name" value="HPPK"/>
    <property type="match status" value="1"/>
</dbReference>
<dbReference type="RefSeq" id="WP_284244889.1">
    <property type="nucleotide sequence ID" value="NZ_BSST01000001.1"/>
</dbReference>
<evidence type="ECO:0000256" key="5">
    <source>
        <dbReference type="ARBA" id="ARBA00022679"/>
    </source>
</evidence>
<sequence>MSIAYIGLGSNLADPEQQIRQAVIAIQGIVQSKITQLSSLYHSRPMGPQDQPDYMNAVLALETELAPLELLDQLQTIEQKAGRVRKDERWGARVLDIDILLFDNQVIKNERLTVPHYGLKEREFVLLPLAEIADGLLLPDGDSVSKLAKAIPSNGLKIHSQLS</sequence>
<dbReference type="PROSITE" id="PS00794">
    <property type="entry name" value="HPPK"/>
    <property type="match status" value="1"/>
</dbReference>
<protein>
    <recommendedName>
        <fullName evidence="4">2-amino-4-hydroxy-6-hydroxymethyldihydropteridine pyrophosphokinase</fullName>
        <ecNumber evidence="3">2.7.6.3</ecNumber>
    </recommendedName>
    <alternativeName>
        <fullName evidence="11">6-hydroxymethyl-7,8-dihydropterin pyrophosphokinase</fullName>
    </alternativeName>
    <alternativeName>
        <fullName evidence="12">7,8-dihydro-6-hydroxymethylpterin-pyrophosphokinase</fullName>
    </alternativeName>
</protein>
<evidence type="ECO:0000256" key="4">
    <source>
        <dbReference type="ARBA" id="ARBA00016218"/>
    </source>
</evidence>
<dbReference type="CDD" id="cd00483">
    <property type="entry name" value="HPPK"/>
    <property type="match status" value="1"/>
</dbReference>
<evidence type="ECO:0000259" key="13">
    <source>
        <dbReference type="PROSITE" id="PS00794"/>
    </source>
</evidence>
<evidence type="ECO:0000256" key="10">
    <source>
        <dbReference type="ARBA" id="ARBA00029409"/>
    </source>
</evidence>
<evidence type="ECO:0000256" key="12">
    <source>
        <dbReference type="ARBA" id="ARBA00033413"/>
    </source>
</evidence>
<dbReference type="Gene3D" id="3.30.70.560">
    <property type="entry name" value="7,8-Dihydro-6-hydroxymethylpterin-pyrophosphokinase HPPK"/>
    <property type="match status" value="1"/>
</dbReference>
<organism evidence="14 15">
    <name type="scientific">Thalassotalea insulae</name>
    <dbReference type="NCBI Taxonomy" id="2056778"/>
    <lineage>
        <taxon>Bacteria</taxon>
        <taxon>Pseudomonadati</taxon>
        <taxon>Pseudomonadota</taxon>
        <taxon>Gammaproteobacteria</taxon>
        <taxon>Alteromonadales</taxon>
        <taxon>Colwelliaceae</taxon>
        <taxon>Thalassotalea</taxon>
    </lineage>
</organism>
<dbReference type="EC" id="2.7.6.3" evidence="3"/>
<comment type="pathway">
    <text evidence="1">Cofactor biosynthesis; tetrahydrofolate biosynthesis; 2-amino-4-hydroxy-6-hydroxymethyl-7,8-dihydropteridine diphosphate from 7,8-dihydroneopterin triphosphate: step 4/4.</text>
</comment>
<evidence type="ECO:0000256" key="9">
    <source>
        <dbReference type="ARBA" id="ARBA00022909"/>
    </source>
</evidence>
<comment type="similarity">
    <text evidence="2">Belongs to the HPPK family.</text>
</comment>
<accession>A0ABQ6GWH8</accession>
<keyword evidence="9" id="KW-0289">Folate biosynthesis</keyword>
<keyword evidence="6" id="KW-0547">Nucleotide-binding</keyword>
<keyword evidence="5" id="KW-0808">Transferase</keyword>
<proteinExistence type="inferred from homology"/>
<reference evidence="14 15" key="1">
    <citation type="submission" date="2023-03" db="EMBL/GenBank/DDBJ databases">
        <title>Draft genome sequence of Thalassotalea insulae KCTC 62186T.</title>
        <authorList>
            <person name="Sawabe T."/>
        </authorList>
    </citation>
    <scope>NUCLEOTIDE SEQUENCE [LARGE SCALE GENOMIC DNA]</scope>
    <source>
        <strain evidence="14 15">KCTC 62186</strain>
    </source>
</reference>
<dbReference type="InterPro" id="IPR000550">
    <property type="entry name" value="Hppk"/>
</dbReference>
<evidence type="ECO:0000256" key="8">
    <source>
        <dbReference type="ARBA" id="ARBA00022840"/>
    </source>
</evidence>
<dbReference type="SUPFAM" id="SSF55083">
    <property type="entry name" value="6-hydroxymethyl-7,8-dihydropterin pyrophosphokinase, HPPK"/>
    <property type="match status" value="1"/>
</dbReference>
<keyword evidence="7" id="KW-0418">Kinase</keyword>
<evidence type="ECO:0000256" key="3">
    <source>
        <dbReference type="ARBA" id="ARBA00013253"/>
    </source>
</evidence>
<comment type="caution">
    <text evidence="14">The sequence shown here is derived from an EMBL/GenBank/DDBJ whole genome shotgun (WGS) entry which is preliminary data.</text>
</comment>
<dbReference type="PANTHER" id="PTHR43071">
    <property type="entry name" value="2-AMINO-4-HYDROXY-6-HYDROXYMETHYLDIHYDROPTERIDINE PYROPHOSPHOKINASE"/>
    <property type="match status" value="1"/>
</dbReference>
<feature type="domain" description="7,8-dihydro-6-hydroxymethylpterin-pyrophosphokinase" evidence="13">
    <location>
        <begin position="89"/>
        <end position="100"/>
    </location>
</feature>
<evidence type="ECO:0000256" key="6">
    <source>
        <dbReference type="ARBA" id="ARBA00022741"/>
    </source>
</evidence>
<name>A0ABQ6GWH8_9GAMM</name>
<evidence type="ECO:0000313" key="14">
    <source>
        <dbReference type="EMBL" id="GLX79006.1"/>
    </source>
</evidence>
<keyword evidence="15" id="KW-1185">Reference proteome</keyword>
<dbReference type="Proteomes" id="UP001157186">
    <property type="component" value="Unassembled WGS sequence"/>
</dbReference>
<evidence type="ECO:0000256" key="2">
    <source>
        <dbReference type="ARBA" id="ARBA00005810"/>
    </source>
</evidence>
<dbReference type="NCBIfam" id="TIGR01498">
    <property type="entry name" value="folK"/>
    <property type="match status" value="1"/>
</dbReference>